<name>A0A4V2F8E3_9FIRM</name>
<keyword evidence="1" id="KW-0472">Membrane</keyword>
<proteinExistence type="predicted"/>
<dbReference type="EMBL" id="SGXF01000001">
    <property type="protein sequence ID" value="RZT03117.1"/>
    <property type="molecule type" value="Genomic_DNA"/>
</dbReference>
<evidence type="ECO:0000259" key="2">
    <source>
        <dbReference type="Pfam" id="PF14317"/>
    </source>
</evidence>
<sequence>MVECRIVPGEDEYELMTAAMMRSMKAVKVQRIAMSIIFMLCCGAAVFSLVSALKGGDQQTFFFLATAAFVCMGVFCVYWAAAGIKKKMMQALRRANQSMDNRERQYIFDNTIRVHSEKADLDIPWEDVQAWGERGRHIYFRTERQFIIVDKNQILRGSEEELRRMMEEHGLSDKKEMLKK</sequence>
<gene>
    <name evidence="3" type="ORF">EV209_1252</name>
</gene>
<accession>A0A4V2F8E3</accession>
<organism evidence="3 4">
    <name type="scientific">Cuneatibacter caecimuris</name>
    <dbReference type="NCBI Taxonomy" id="1796618"/>
    <lineage>
        <taxon>Bacteria</taxon>
        <taxon>Bacillati</taxon>
        <taxon>Bacillota</taxon>
        <taxon>Clostridia</taxon>
        <taxon>Lachnospirales</taxon>
        <taxon>Lachnospiraceae</taxon>
        <taxon>Cuneatibacter</taxon>
    </lineage>
</organism>
<evidence type="ECO:0000256" key="1">
    <source>
        <dbReference type="SAM" id="Phobius"/>
    </source>
</evidence>
<reference evidence="3 4" key="1">
    <citation type="submission" date="2019-02" db="EMBL/GenBank/DDBJ databases">
        <title>Genomic Encyclopedia of Type Strains, Phase IV (KMG-IV): sequencing the most valuable type-strain genomes for metagenomic binning, comparative biology and taxonomic classification.</title>
        <authorList>
            <person name="Goeker M."/>
        </authorList>
    </citation>
    <scope>NUCLEOTIDE SEQUENCE [LARGE SCALE GENOMIC DNA]</scope>
    <source>
        <strain evidence="3 4">DSM 29486</strain>
    </source>
</reference>
<keyword evidence="1" id="KW-1133">Transmembrane helix</keyword>
<evidence type="ECO:0000313" key="3">
    <source>
        <dbReference type="EMBL" id="RZT03117.1"/>
    </source>
</evidence>
<dbReference type="Proteomes" id="UP000292927">
    <property type="component" value="Unassembled WGS sequence"/>
</dbReference>
<comment type="caution">
    <text evidence="3">The sequence shown here is derived from an EMBL/GenBank/DDBJ whole genome shotgun (WGS) entry which is preliminary data.</text>
</comment>
<protein>
    <submittedName>
        <fullName evidence="3">YcxB-like protein</fullName>
    </submittedName>
</protein>
<keyword evidence="1" id="KW-0812">Transmembrane</keyword>
<keyword evidence="4" id="KW-1185">Reference proteome</keyword>
<dbReference type="InterPro" id="IPR025588">
    <property type="entry name" value="YcxB-like_C"/>
</dbReference>
<evidence type="ECO:0000313" key="4">
    <source>
        <dbReference type="Proteomes" id="UP000292927"/>
    </source>
</evidence>
<dbReference type="RefSeq" id="WP_130434038.1">
    <property type="nucleotide sequence ID" value="NZ_SGXF01000001.1"/>
</dbReference>
<dbReference type="Pfam" id="PF14317">
    <property type="entry name" value="YcxB"/>
    <property type="match status" value="1"/>
</dbReference>
<feature type="transmembrane region" description="Helical" evidence="1">
    <location>
        <begin position="32"/>
        <end position="53"/>
    </location>
</feature>
<feature type="domain" description="YcxB-like C-terminal" evidence="2">
    <location>
        <begin position="109"/>
        <end position="165"/>
    </location>
</feature>
<feature type="transmembrane region" description="Helical" evidence="1">
    <location>
        <begin position="59"/>
        <end position="84"/>
    </location>
</feature>
<dbReference type="AlphaFoldDB" id="A0A4V2F8E3"/>